<dbReference type="Gene3D" id="2.60.120.260">
    <property type="entry name" value="Galactose-binding domain-like"/>
    <property type="match status" value="1"/>
</dbReference>
<evidence type="ECO:0000313" key="2">
    <source>
        <dbReference type="EMBL" id="KAK7101174.1"/>
    </source>
</evidence>
<organism evidence="2 3">
    <name type="scientific">Littorina saxatilis</name>
    <dbReference type="NCBI Taxonomy" id="31220"/>
    <lineage>
        <taxon>Eukaryota</taxon>
        <taxon>Metazoa</taxon>
        <taxon>Spiralia</taxon>
        <taxon>Lophotrochozoa</taxon>
        <taxon>Mollusca</taxon>
        <taxon>Gastropoda</taxon>
        <taxon>Caenogastropoda</taxon>
        <taxon>Littorinimorpha</taxon>
        <taxon>Littorinoidea</taxon>
        <taxon>Littorinidae</taxon>
        <taxon>Littorina</taxon>
    </lineage>
</organism>
<sequence length="139" mass="15349">MFDVALASGGAQIALSTSSDDSHPPEHMIDGTDETFWTTTGLYPQEVIVRFQALMSINSVELSSYDVQNIALETSESDSIDSFEPLAEKEVERTDHQLQTVEVSVGERRAQCLRIIINSGYDHFVAVHRLKVNGKALHG</sequence>
<dbReference type="SUPFAM" id="SSF49785">
    <property type="entry name" value="Galactose-binding domain-like"/>
    <property type="match status" value="1"/>
</dbReference>
<dbReference type="GO" id="GO:0030992">
    <property type="term" value="C:intraciliary transport particle B"/>
    <property type="evidence" value="ECO:0007669"/>
    <property type="project" value="InterPro"/>
</dbReference>
<dbReference type="AlphaFoldDB" id="A0AAN9B9M6"/>
<dbReference type="GO" id="GO:0005813">
    <property type="term" value="C:centrosome"/>
    <property type="evidence" value="ECO:0007669"/>
    <property type="project" value="TreeGrafter"/>
</dbReference>
<dbReference type="InterPro" id="IPR033558">
    <property type="entry name" value="IFT25"/>
</dbReference>
<dbReference type="GO" id="GO:0005929">
    <property type="term" value="C:cilium"/>
    <property type="evidence" value="ECO:0007669"/>
    <property type="project" value="TreeGrafter"/>
</dbReference>
<comment type="caution">
    <text evidence="2">The sequence shown here is derived from an EMBL/GenBank/DDBJ whole genome shotgun (WGS) entry which is preliminary data.</text>
</comment>
<dbReference type="Pfam" id="PF00754">
    <property type="entry name" value="F5_F8_type_C"/>
    <property type="match status" value="1"/>
</dbReference>
<dbReference type="GO" id="GO:0042073">
    <property type="term" value="P:intraciliary transport"/>
    <property type="evidence" value="ECO:0007669"/>
    <property type="project" value="InterPro"/>
</dbReference>
<dbReference type="InterPro" id="IPR008979">
    <property type="entry name" value="Galactose-bd-like_sf"/>
</dbReference>
<dbReference type="PANTHER" id="PTHR33906:SF1">
    <property type="entry name" value="INTRAFLAGELLAR TRANSPORT PROTEIN 25 HOMOLOG"/>
    <property type="match status" value="1"/>
</dbReference>
<gene>
    <name evidence="2" type="ORF">V1264_024004</name>
</gene>
<dbReference type="InterPro" id="IPR000421">
    <property type="entry name" value="FA58C"/>
</dbReference>
<protein>
    <recommendedName>
        <fullName evidence="1">F5/8 type C domain-containing protein</fullName>
    </recommendedName>
</protein>
<evidence type="ECO:0000313" key="3">
    <source>
        <dbReference type="Proteomes" id="UP001374579"/>
    </source>
</evidence>
<reference evidence="2 3" key="1">
    <citation type="submission" date="2024-02" db="EMBL/GenBank/DDBJ databases">
        <title>Chromosome-scale genome assembly of the rough periwinkle Littorina saxatilis.</title>
        <authorList>
            <person name="De Jode A."/>
            <person name="Faria R."/>
            <person name="Formenti G."/>
            <person name="Sims Y."/>
            <person name="Smith T.P."/>
            <person name="Tracey A."/>
            <person name="Wood J.M.D."/>
            <person name="Zagrodzka Z.B."/>
            <person name="Johannesson K."/>
            <person name="Butlin R.K."/>
            <person name="Leder E.H."/>
        </authorList>
    </citation>
    <scope>NUCLEOTIDE SEQUENCE [LARGE SCALE GENOMIC DNA]</scope>
    <source>
        <strain evidence="2">Snail1</strain>
        <tissue evidence="2">Muscle</tissue>
    </source>
</reference>
<evidence type="ECO:0000259" key="1">
    <source>
        <dbReference type="Pfam" id="PF00754"/>
    </source>
</evidence>
<keyword evidence="3" id="KW-1185">Reference proteome</keyword>
<accession>A0AAN9B9M6</accession>
<dbReference type="Proteomes" id="UP001374579">
    <property type="component" value="Unassembled WGS sequence"/>
</dbReference>
<dbReference type="EMBL" id="JBAMIC010000011">
    <property type="protein sequence ID" value="KAK7101174.1"/>
    <property type="molecule type" value="Genomic_DNA"/>
</dbReference>
<name>A0AAN9B9M6_9CAEN</name>
<feature type="domain" description="F5/8 type C" evidence="1">
    <location>
        <begin position="15"/>
        <end position="121"/>
    </location>
</feature>
<proteinExistence type="predicted"/>
<dbReference type="PANTHER" id="PTHR33906">
    <property type="entry name" value="INTRAFLAGELLAR TRANSPORT PROTEIN 25 HOMOLOG"/>
    <property type="match status" value="1"/>
</dbReference>